<sequence length="32" mass="3297">MDEIDDSDWGPGAYTASLLFALASALVALLAV</sequence>
<keyword evidence="1" id="KW-0812">Transmembrane</keyword>
<gene>
    <name evidence="2" type="ORF">SOIL9_79910</name>
</gene>
<feature type="transmembrane region" description="Helical" evidence="1">
    <location>
        <begin position="12"/>
        <end position="31"/>
    </location>
</feature>
<organism evidence="2 3">
    <name type="scientific">Gemmata massiliana</name>
    <dbReference type="NCBI Taxonomy" id="1210884"/>
    <lineage>
        <taxon>Bacteria</taxon>
        <taxon>Pseudomonadati</taxon>
        <taxon>Planctomycetota</taxon>
        <taxon>Planctomycetia</taxon>
        <taxon>Gemmatales</taxon>
        <taxon>Gemmataceae</taxon>
        <taxon>Gemmata</taxon>
    </lineage>
</organism>
<dbReference type="Proteomes" id="UP000464178">
    <property type="component" value="Chromosome"/>
</dbReference>
<keyword evidence="1" id="KW-1133">Transmembrane helix</keyword>
<keyword evidence="3" id="KW-1185">Reference proteome</keyword>
<protein>
    <submittedName>
        <fullName evidence="2">Uncharacterized protein</fullName>
    </submittedName>
</protein>
<reference evidence="2 3" key="1">
    <citation type="submission" date="2019-05" db="EMBL/GenBank/DDBJ databases">
        <authorList>
            <consortium name="Science for Life Laboratories"/>
        </authorList>
    </citation>
    <scope>NUCLEOTIDE SEQUENCE [LARGE SCALE GENOMIC DNA]</scope>
    <source>
        <strain evidence="2">Soil9</strain>
    </source>
</reference>
<accession>A0A6P2DI55</accession>
<keyword evidence="1" id="KW-0472">Membrane</keyword>
<dbReference type="AlphaFoldDB" id="A0A6P2DI55"/>
<proteinExistence type="predicted"/>
<evidence type="ECO:0000313" key="3">
    <source>
        <dbReference type="Proteomes" id="UP000464178"/>
    </source>
</evidence>
<name>A0A6P2DI55_9BACT</name>
<evidence type="ECO:0000256" key="1">
    <source>
        <dbReference type="SAM" id="Phobius"/>
    </source>
</evidence>
<evidence type="ECO:0000313" key="2">
    <source>
        <dbReference type="EMBL" id="VTS01014.1"/>
    </source>
</evidence>
<dbReference type="KEGG" id="gms:SOIL9_79910"/>
<dbReference type="EMBL" id="LR593886">
    <property type="protein sequence ID" value="VTS01014.1"/>
    <property type="molecule type" value="Genomic_DNA"/>
</dbReference>